<dbReference type="InterPro" id="IPR025433">
    <property type="entry name" value="DUF4168"/>
</dbReference>
<evidence type="ECO:0000259" key="1">
    <source>
        <dbReference type="Pfam" id="PF13767"/>
    </source>
</evidence>
<feature type="domain" description="DUF4168" evidence="1">
    <location>
        <begin position="8"/>
        <end position="101"/>
    </location>
</feature>
<name>A0AAE3GUS5_9CYAN</name>
<dbReference type="AlphaFoldDB" id="A0AAE3GUS5"/>
<proteinExistence type="predicted"/>
<comment type="caution">
    <text evidence="2">The sequence shown here is derived from an EMBL/GenBank/DDBJ whole genome shotgun (WGS) entry which is preliminary data.</text>
</comment>
<dbReference type="EMBL" id="JAMZMM010000247">
    <property type="protein sequence ID" value="MCP2730849.1"/>
    <property type="molecule type" value="Genomic_DNA"/>
</dbReference>
<gene>
    <name evidence="2" type="ORF">NJ959_20695</name>
</gene>
<organism evidence="2 3">
    <name type="scientific">Limnofasciculus baicalensis BBK-W-15</name>
    <dbReference type="NCBI Taxonomy" id="2699891"/>
    <lineage>
        <taxon>Bacteria</taxon>
        <taxon>Bacillati</taxon>
        <taxon>Cyanobacteriota</taxon>
        <taxon>Cyanophyceae</taxon>
        <taxon>Coleofasciculales</taxon>
        <taxon>Coleofasciculaceae</taxon>
        <taxon>Limnofasciculus</taxon>
        <taxon>Limnofasciculus baicalensis</taxon>
    </lineage>
</organism>
<sequence>MSPESIKTEDITNYASAVMAIEPRRQEIYAQIQSIVKKQQVSEINCTKRDTISRLPGDVQKIAVAYCNQAKKDIESYKLTITQFNQITATAQGNPNLEKRIQTELIRLNQR</sequence>
<accession>A0AAE3GUS5</accession>
<evidence type="ECO:0000313" key="3">
    <source>
        <dbReference type="Proteomes" id="UP001204953"/>
    </source>
</evidence>
<evidence type="ECO:0000313" key="2">
    <source>
        <dbReference type="EMBL" id="MCP2730849.1"/>
    </source>
</evidence>
<dbReference type="RefSeq" id="WP_254013599.1">
    <property type="nucleotide sequence ID" value="NZ_JAMZMM010000247.1"/>
</dbReference>
<dbReference type="Pfam" id="PF13767">
    <property type="entry name" value="DUF4168"/>
    <property type="match status" value="1"/>
</dbReference>
<protein>
    <submittedName>
        <fullName evidence="2">DUF4168 domain-containing protein</fullName>
    </submittedName>
</protein>
<reference evidence="2" key="1">
    <citation type="submission" date="2022-06" db="EMBL/GenBank/DDBJ databases">
        <title>New cyanobacteria of genus Symplocastrum in benthos of Lake Baikal.</title>
        <authorList>
            <person name="Sorokovikova E."/>
            <person name="Tikhonova I."/>
            <person name="Krasnopeev A."/>
            <person name="Evseev P."/>
            <person name="Gladkikh A."/>
            <person name="Belykh O."/>
        </authorList>
    </citation>
    <scope>NUCLEOTIDE SEQUENCE</scope>
    <source>
        <strain evidence="2">BBK-W-15</strain>
    </source>
</reference>
<keyword evidence="3" id="KW-1185">Reference proteome</keyword>
<dbReference type="Proteomes" id="UP001204953">
    <property type="component" value="Unassembled WGS sequence"/>
</dbReference>